<proteinExistence type="evidence at transcript level"/>
<dbReference type="Pfam" id="PF00128">
    <property type="entry name" value="Alpha-amylase"/>
    <property type="match status" value="1"/>
</dbReference>
<evidence type="ECO:0000259" key="9">
    <source>
        <dbReference type="SMART" id="SM00642"/>
    </source>
</evidence>
<dbReference type="Gene3D" id="3.90.400.10">
    <property type="entry name" value="Oligo-1,6-glucosidase, Domain 2"/>
    <property type="match status" value="1"/>
</dbReference>
<dbReference type="FunFam" id="3.90.400.10:FF:000001">
    <property type="entry name" value="Maltase A3, isoform A"/>
    <property type="match status" value="1"/>
</dbReference>
<dbReference type="InterPro" id="IPR017853">
    <property type="entry name" value="GH"/>
</dbReference>
<dbReference type="SMART" id="SM00642">
    <property type="entry name" value="Aamy"/>
    <property type="match status" value="1"/>
</dbReference>
<feature type="domain" description="Glycosyl hydrolase family 13 catalytic" evidence="9">
    <location>
        <begin position="37"/>
        <end position="437"/>
    </location>
</feature>
<feature type="chain" id="PRO_5004659843" description="alpha-glucosidase" evidence="8">
    <location>
        <begin position="27"/>
        <end position="615"/>
    </location>
</feature>
<comment type="similarity">
    <text evidence="2">Belongs to the glycosyl hydrolase 13 family.</text>
</comment>
<evidence type="ECO:0000313" key="10">
    <source>
        <dbReference type="EMBL" id="JAB58435.1"/>
    </source>
</evidence>
<keyword evidence="7" id="KW-0326">Glycosidase</keyword>
<dbReference type="EMBL" id="GANO01001436">
    <property type="protein sequence ID" value="JAB58435.1"/>
    <property type="molecule type" value="mRNA"/>
</dbReference>
<dbReference type="AlphaFoldDB" id="U5ELE7"/>
<evidence type="ECO:0000256" key="5">
    <source>
        <dbReference type="ARBA" id="ARBA00022801"/>
    </source>
</evidence>
<evidence type="ECO:0000256" key="7">
    <source>
        <dbReference type="ARBA" id="ARBA00023295"/>
    </source>
</evidence>
<dbReference type="PANTHER" id="PTHR10357">
    <property type="entry name" value="ALPHA-AMYLASE FAMILY MEMBER"/>
    <property type="match status" value="1"/>
</dbReference>
<accession>U5ELE7</accession>
<keyword evidence="6" id="KW-0325">Glycoprotein</keyword>
<dbReference type="GO" id="GO:0004558">
    <property type="term" value="F:alpha-1,4-glucosidase activity"/>
    <property type="evidence" value="ECO:0007669"/>
    <property type="project" value="UniProtKB-EC"/>
</dbReference>
<dbReference type="Gene3D" id="2.60.40.1180">
    <property type="entry name" value="Golgi alpha-mannosidase II"/>
    <property type="match status" value="1"/>
</dbReference>
<name>U5ELE7_9DIPT</name>
<dbReference type="EC" id="3.2.1.20" evidence="3"/>
<dbReference type="InterPro" id="IPR013780">
    <property type="entry name" value="Glyco_hydro_b"/>
</dbReference>
<keyword evidence="5" id="KW-0378">Hydrolase</keyword>
<protein>
    <recommendedName>
        <fullName evidence="3">alpha-glucosidase</fullName>
        <ecNumber evidence="3">3.2.1.20</ecNumber>
    </recommendedName>
</protein>
<keyword evidence="4 8" id="KW-0732">Signal</keyword>
<comment type="catalytic activity">
    <reaction evidence="1">
        <text>Hydrolysis of terminal, non-reducing (1-&gt;4)-linked alpha-D-glucose residues with release of alpha-D-glucose.</text>
        <dbReference type="EC" id="3.2.1.20"/>
    </reaction>
</comment>
<dbReference type="GO" id="GO:0005975">
    <property type="term" value="P:carbohydrate metabolic process"/>
    <property type="evidence" value="ECO:0007669"/>
    <property type="project" value="InterPro"/>
</dbReference>
<evidence type="ECO:0000256" key="4">
    <source>
        <dbReference type="ARBA" id="ARBA00022729"/>
    </source>
</evidence>
<evidence type="ECO:0000256" key="3">
    <source>
        <dbReference type="ARBA" id="ARBA00012741"/>
    </source>
</evidence>
<evidence type="ECO:0000256" key="6">
    <source>
        <dbReference type="ARBA" id="ARBA00023180"/>
    </source>
</evidence>
<evidence type="ECO:0000256" key="2">
    <source>
        <dbReference type="ARBA" id="ARBA00008061"/>
    </source>
</evidence>
<organism evidence="10">
    <name type="scientific">Corethrella appendiculata</name>
    <dbReference type="NCBI Taxonomy" id="1370023"/>
    <lineage>
        <taxon>Eukaryota</taxon>
        <taxon>Metazoa</taxon>
        <taxon>Ecdysozoa</taxon>
        <taxon>Arthropoda</taxon>
        <taxon>Hexapoda</taxon>
        <taxon>Insecta</taxon>
        <taxon>Pterygota</taxon>
        <taxon>Neoptera</taxon>
        <taxon>Endopterygota</taxon>
        <taxon>Diptera</taxon>
        <taxon>Nematocera</taxon>
        <taxon>Culicoidea</taxon>
        <taxon>Chaoboridae</taxon>
        <taxon>Corethrella</taxon>
    </lineage>
</organism>
<sequence>MLKFPFKIQLIVLSVLLLMVIAVASGKEWWQTAAFYQIYPRSFKDSDNNGIGDLKGITEKLPYLKEIGVTGFWMSPIFASPMVDFGYDISDYRKIHEDYGTMEDFEVLVKRAHELGLKVILDFVPNHSSDQHEWFQKSINKVDGYEDYYIWDDGKDNPSDPMNRLPPSNWLSAFRGSAWKWNTKRQQFYLHQFHEKQPDLNYRNPKVVAEMKDTLKFWLDKGVDGFRIDAVTNLFEAQKDKTGFYPDEPPSHATDDPDDEKYLNHIHTHDQDENFDMVYQWREFMDNYQKVNGGETRVFMTETDAEISVLMRYYGNDTVNGAHFPFNFKLLFRISNSSTATDFKETTDLWMHNMKPKNTANWVIGNHDRQRVGSRLGENKIDSMHVIILTLPGISVTYNGEEIGMTDVPISFADTIDPLGCNAGPELYEQWSRDPVRTPFQWDDSKNAGFSLADKTWLPVSPKYADVNVKKQTATDRSHLKVYKNLMKLRQTDTLKNGNYSAINVNNDVFVIVRQLDKSDTYLTVVNLAGSERNVDLTKVSDSTYSVENVECEIAGISSSRNKGDKISTKKLVLQPMESLVLKVPAQNSASISTSIKSVWILVGLVSTIAAWRIV</sequence>
<feature type="signal peptide" evidence="8">
    <location>
        <begin position="1"/>
        <end position="26"/>
    </location>
</feature>
<dbReference type="InterPro" id="IPR006047">
    <property type="entry name" value="GH13_cat_dom"/>
</dbReference>
<reference evidence="10" key="1">
    <citation type="journal article" date="2014" name="Insect Biochem. Mol. Biol.">
        <title>An insight into the sialome of the frog biting fly, Corethrella appendiculata.</title>
        <authorList>
            <person name="Ribeiro J.M.C."/>
            <person name="Chagas A.C."/>
            <person name="Pham V.M."/>
            <person name="Lounibos L.P."/>
            <person name="Calvo E."/>
        </authorList>
    </citation>
    <scope>NUCLEOTIDE SEQUENCE</scope>
    <source>
        <tissue evidence="10">Salivary glands</tissue>
    </source>
</reference>
<dbReference type="SUPFAM" id="SSF51445">
    <property type="entry name" value="(Trans)glycosidases"/>
    <property type="match status" value="1"/>
</dbReference>
<dbReference type="CDD" id="cd11328">
    <property type="entry name" value="AmyAc_maltase"/>
    <property type="match status" value="1"/>
</dbReference>
<dbReference type="Gene3D" id="3.20.20.80">
    <property type="entry name" value="Glycosidases"/>
    <property type="match status" value="1"/>
</dbReference>
<dbReference type="InterPro" id="IPR045857">
    <property type="entry name" value="O16G_dom_2"/>
</dbReference>
<evidence type="ECO:0000256" key="8">
    <source>
        <dbReference type="SAM" id="SignalP"/>
    </source>
</evidence>
<evidence type="ECO:0000256" key="1">
    <source>
        <dbReference type="ARBA" id="ARBA00001657"/>
    </source>
</evidence>
<dbReference type="PANTHER" id="PTHR10357:SF234">
    <property type="entry name" value="MALTASE A2-RELATED"/>
    <property type="match status" value="1"/>
</dbReference>